<evidence type="ECO:0000313" key="1">
    <source>
        <dbReference type="EMBL" id="MBK1897325.1"/>
    </source>
</evidence>
<accession>A0ABS1FY02</accession>
<gene>
    <name evidence="1" type="ORF">JHL15_16290</name>
</gene>
<proteinExistence type="predicted"/>
<comment type="caution">
    <text evidence="1">The sequence shown here is derived from an EMBL/GenBank/DDBJ whole genome shotgun (WGS) entry which is preliminary data.</text>
</comment>
<dbReference type="EMBL" id="JAENHK010000010">
    <property type="protein sequence ID" value="MBK1897325.1"/>
    <property type="molecule type" value="Genomic_DNA"/>
</dbReference>
<organism evidence="1 2">
    <name type="scientific">Chryseobacterium paridis</name>
    <dbReference type="NCBI Taxonomy" id="2800328"/>
    <lineage>
        <taxon>Bacteria</taxon>
        <taxon>Pseudomonadati</taxon>
        <taxon>Bacteroidota</taxon>
        <taxon>Flavobacteriia</taxon>
        <taxon>Flavobacteriales</taxon>
        <taxon>Weeksellaceae</taxon>
        <taxon>Chryseobacterium group</taxon>
        <taxon>Chryseobacterium</taxon>
    </lineage>
</organism>
<reference evidence="2" key="1">
    <citation type="submission" date="2021-01" db="EMBL/GenBank/DDBJ databases">
        <title>Genome public.</title>
        <authorList>
            <person name="Liu C."/>
            <person name="Sun Q."/>
        </authorList>
    </citation>
    <scope>NUCLEOTIDE SEQUENCE [LARGE SCALE GENOMIC DNA]</scope>
    <source>
        <strain evidence="2">YIM B02567</strain>
    </source>
</reference>
<dbReference type="Proteomes" id="UP000628669">
    <property type="component" value="Unassembled WGS sequence"/>
</dbReference>
<keyword evidence="2" id="KW-1185">Reference proteome</keyword>
<protein>
    <submittedName>
        <fullName evidence="1">Uncharacterized protein</fullName>
    </submittedName>
</protein>
<sequence length="269" mass="30068">MNYSIEAKPAKVLNLRTLRELNESLYLTRTDDNAYFSVKKTENNGDRDVFGLQTSNVTIQPTVRPVISMKGKRTNNYQSFVVEPKDRATGIAVIMVKLEENQTFFCNVRILPLSTLSDIAEPEIDSKLLTINLEKSKCVLKTDITITASNTGEALYSVHDVDVNAIANLVTPEEIIELKRELEFQGSKLMAHYFQEILDIILNETVPVHGKLPVIPDDYILSLPNDQIKEMMSACAITGCIALEIIGANVIQDLNRDWTTAGAFIGYLL</sequence>
<evidence type="ECO:0000313" key="2">
    <source>
        <dbReference type="Proteomes" id="UP000628669"/>
    </source>
</evidence>
<dbReference type="RefSeq" id="WP_200247431.1">
    <property type="nucleotide sequence ID" value="NZ_JAENHK010000010.1"/>
</dbReference>
<name>A0ABS1FY02_9FLAO</name>